<evidence type="ECO:0000313" key="2">
    <source>
        <dbReference type="EMBL" id="CAG9534864.1"/>
    </source>
</evidence>
<evidence type="ECO:0000313" key="3">
    <source>
        <dbReference type="Proteomes" id="UP000746747"/>
    </source>
</evidence>
<keyword evidence="3" id="KW-1185">Reference proteome</keyword>
<accession>A0A8J2Q088</accession>
<feature type="region of interest" description="Disordered" evidence="1">
    <location>
        <begin position="45"/>
        <end position="68"/>
    </location>
</feature>
<sequence>MKHQDFLWEQWVTRVSWYVGIPGSRCYPGAPGKIKTETDWPFGLPGLLEPKGPLPGPMGEKGMDGKKD</sequence>
<comment type="caution">
    <text evidence="2">The sequence shown here is derived from an EMBL/GenBank/DDBJ whole genome shotgun (WGS) entry which is preliminary data.</text>
</comment>
<name>A0A8J2Q088_9BILA</name>
<organism evidence="2 3">
    <name type="scientific">Cercopithifilaria johnstoni</name>
    <dbReference type="NCBI Taxonomy" id="2874296"/>
    <lineage>
        <taxon>Eukaryota</taxon>
        <taxon>Metazoa</taxon>
        <taxon>Ecdysozoa</taxon>
        <taxon>Nematoda</taxon>
        <taxon>Chromadorea</taxon>
        <taxon>Rhabditida</taxon>
        <taxon>Spirurina</taxon>
        <taxon>Spiruromorpha</taxon>
        <taxon>Filarioidea</taxon>
        <taxon>Onchocercidae</taxon>
        <taxon>Cercopithifilaria</taxon>
    </lineage>
</organism>
<reference evidence="2" key="1">
    <citation type="submission" date="2021-09" db="EMBL/GenBank/DDBJ databases">
        <authorList>
            <consortium name="Pathogen Informatics"/>
        </authorList>
    </citation>
    <scope>NUCLEOTIDE SEQUENCE</scope>
</reference>
<dbReference type="AlphaFoldDB" id="A0A8J2Q088"/>
<protein>
    <submittedName>
        <fullName evidence="2">Uncharacterized protein</fullName>
    </submittedName>
</protein>
<proteinExistence type="predicted"/>
<gene>
    <name evidence="2" type="ORF">CJOHNSTONI_LOCUS4961</name>
</gene>
<dbReference type="EMBL" id="CAKAEH010001337">
    <property type="protein sequence ID" value="CAG9534864.1"/>
    <property type="molecule type" value="Genomic_DNA"/>
</dbReference>
<dbReference type="Proteomes" id="UP000746747">
    <property type="component" value="Unassembled WGS sequence"/>
</dbReference>
<evidence type="ECO:0000256" key="1">
    <source>
        <dbReference type="SAM" id="MobiDB-lite"/>
    </source>
</evidence>